<organism evidence="2 3">
    <name type="scientific">Botryotinia fuckeliana (strain T4)</name>
    <name type="common">Noble rot fungus</name>
    <name type="synonym">Botrytis cinerea</name>
    <dbReference type="NCBI Taxonomy" id="999810"/>
    <lineage>
        <taxon>Eukaryota</taxon>
        <taxon>Fungi</taxon>
        <taxon>Dikarya</taxon>
        <taxon>Ascomycota</taxon>
        <taxon>Pezizomycotina</taxon>
        <taxon>Leotiomycetes</taxon>
        <taxon>Helotiales</taxon>
        <taxon>Sclerotiniaceae</taxon>
        <taxon>Botrytis</taxon>
    </lineage>
</organism>
<feature type="region of interest" description="Disordered" evidence="1">
    <location>
        <begin position="1"/>
        <end position="78"/>
    </location>
</feature>
<feature type="compositionally biased region" description="Low complexity" evidence="1">
    <location>
        <begin position="1"/>
        <end position="12"/>
    </location>
</feature>
<reference evidence="3" key="1">
    <citation type="journal article" date="2011" name="PLoS Genet.">
        <title>Genomic analysis of the necrotrophic fungal pathogens Sclerotinia sclerotiorum and Botrytis cinerea.</title>
        <authorList>
            <person name="Amselem J."/>
            <person name="Cuomo C.A."/>
            <person name="van Kan J.A."/>
            <person name="Viaud M."/>
            <person name="Benito E.P."/>
            <person name="Couloux A."/>
            <person name="Coutinho P.M."/>
            <person name="de Vries R.P."/>
            <person name="Dyer P.S."/>
            <person name="Fillinger S."/>
            <person name="Fournier E."/>
            <person name="Gout L."/>
            <person name="Hahn M."/>
            <person name="Kohn L."/>
            <person name="Lapalu N."/>
            <person name="Plummer K.M."/>
            <person name="Pradier J.M."/>
            <person name="Quevillon E."/>
            <person name="Sharon A."/>
            <person name="Simon A."/>
            <person name="ten Have A."/>
            <person name="Tudzynski B."/>
            <person name="Tudzynski P."/>
            <person name="Wincker P."/>
            <person name="Andrew M."/>
            <person name="Anthouard V."/>
            <person name="Beever R.E."/>
            <person name="Beffa R."/>
            <person name="Benoit I."/>
            <person name="Bouzid O."/>
            <person name="Brault B."/>
            <person name="Chen Z."/>
            <person name="Choquer M."/>
            <person name="Collemare J."/>
            <person name="Cotton P."/>
            <person name="Danchin E.G."/>
            <person name="Da Silva C."/>
            <person name="Gautier A."/>
            <person name="Giraud C."/>
            <person name="Giraud T."/>
            <person name="Gonzalez C."/>
            <person name="Grossetete S."/>
            <person name="Guldener U."/>
            <person name="Henrissat B."/>
            <person name="Howlett B.J."/>
            <person name="Kodira C."/>
            <person name="Kretschmer M."/>
            <person name="Lappartient A."/>
            <person name="Leroch M."/>
            <person name="Levis C."/>
            <person name="Mauceli E."/>
            <person name="Neuveglise C."/>
            <person name="Oeser B."/>
            <person name="Pearson M."/>
            <person name="Poulain J."/>
            <person name="Poussereau N."/>
            <person name="Quesneville H."/>
            <person name="Rascle C."/>
            <person name="Schumacher J."/>
            <person name="Segurens B."/>
            <person name="Sexton A."/>
            <person name="Silva E."/>
            <person name="Sirven C."/>
            <person name="Soanes D.M."/>
            <person name="Talbot N.J."/>
            <person name="Templeton M."/>
            <person name="Yandava C."/>
            <person name="Yarden O."/>
            <person name="Zeng Q."/>
            <person name="Rollins J.A."/>
            <person name="Lebrun M.H."/>
            <person name="Dickman M."/>
        </authorList>
    </citation>
    <scope>NUCLEOTIDE SEQUENCE [LARGE SCALE GENOMIC DNA]</scope>
    <source>
        <strain evidence="3">T4</strain>
    </source>
</reference>
<dbReference type="AlphaFoldDB" id="G2YG05"/>
<dbReference type="EMBL" id="FQ790328">
    <property type="protein sequence ID" value="CCD50703.1"/>
    <property type="molecule type" value="Genomic_DNA"/>
</dbReference>
<gene>
    <name evidence="2" type="ORF">BofuT4_P087660.1</name>
</gene>
<dbReference type="InParanoid" id="G2YG05"/>
<evidence type="ECO:0000313" key="2">
    <source>
        <dbReference type="EMBL" id="CCD50703.1"/>
    </source>
</evidence>
<name>G2YG05_BOTF4</name>
<feature type="compositionally biased region" description="Basic and acidic residues" evidence="1">
    <location>
        <begin position="66"/>
        <end position="78"/>
    </location>
</feature>
<proteinExistence type="predicted"/>
<dbReference type="Proteomes" id="UP000008177">
    <property type="component" value="Unplaced contigs"/>
</dbReference>
<feature type="compositionally biased region" description="Low complexity" evidence="1">
    <location>
        <begin position="20"/>
        <end position="36"/>
    </location>
</feature>
<evidence type="ECO:0000256" key="1">
    <source>
        <dbReference type="SAM" id="MobiDB-lite"/>
    </source>
</evidence>
<sequence length="137" mass="14870">MGAGQQQRRGQGPPSSAGNPGQQQSVPPVSQSVAGGQQTTSSVIPQVDGPNEPRQTPFGPSLGFDPARDPKKDEPKKMRCELPSYRENVSNIFCFVYPFGIGVFTICVEAAATSRKYAKLRVVIRVIWVEICTTFTL</sequence>
<evidence type="ECO:0000313" key="3">
    <source>
        <dbReference type="Proteomes" id="UP000008177"/>
    </source>
</evidence>
<protein>
    <submittedName>
        <fullName evidence="2">Uncharacterized protein</fullName>
    </submittedName>
</protein>
<dbReference type="HOGENOM" id="CLU_1864806_0_0_1"/>
<accession>G2YG05</accession>